<name>A0A9W7X4X0_TRIRA</name>
<protein>
    <recommendedName>
        <fullName evidence="3">Sterile alpha motif domain-containing protein 3</fullName>
    </recommendedName>
</protein>
<proteinExistence type="predicted"/>
<reference evidence="1" key="1">
    <citation type="submission" date="2021-02" db="EMBL/GenBank/DDBJ databases">
        <title>Comparative genomics reveals that relaxation of natural selection precedes convergent phenotypic evolution of cavefish.</title>
        <authorList>
            <person name="Peng Z."/>
        </authorList>
    </citation>
    <scope>NUCLEOTIDE SEQUENCE</scope>
    <source>
        <tissue evidence="1">Muscle</tissue>
    </source>
</reference>
<dbReference type="EMBL" id="JAFHDT010000001">
    <property type="protein sequence ID" value="KAI7814772.1"/>
    <property type="molecule type" value="Genomic_DNA"/>
</dbReference>
<gene>
    <name evidence="1" type="ORF">IRJ41_024031</name>
</gene>
<dbReference type="PANTHER" id="PTHR31025">
    <property type="entry name" value="SI:CH211-196P9.1-RELATED"/>
    <property type="match status" value="1"/>
</dbReference>
<dbReference type="PANTHER" id="PTHR31025:SF22">
    <property type="entry name" value="IP13529P"/>
    <property type="match status" value="1"/>
</dbReference>
<dbReference type="AlphaFoldDB" id="A0A9W7X4X0"/>
<evidence type="ECO:0000313" key="1">
    <source>
        <dbReference type="EMBL" id="KAI7814772.1"/>
    </source>
</evidence>
<feature type="non-terminal residue" evidence="1">
    <location>
        <position position="327"/>
    </location>
</feature>
<accession>A0A9W7X4X0</accession>
<dbReference type="Proteomes" id="UP001059041">
    <property type="component" value="Linkage Group LG1"/>
</dbReference>
<evidence type="ECO:0000313" key="2">
    <source>
        <dbReference type="Proteomes" id="UP001059041"/>
    </source>
</evidence>
<organism evidence="1 2">
    <name type="scientific">Triplophysa rosa</name>
    <name type="common">Cave loach</name>
    <dbReference type="NCBI Taxonomy" id="992332"/>
    <lineage>
        <taxon>Eukaryota</taxon>
        <taxon>Metazoa</taxon>
        <taxon>Chordata</taxon>
        <taxon>Craniata</taxon>
        <taxon>Vertebrata</taxon>
        <taxon>Euteleostomi</taxon>
        <taxon>Actinopterygii</taxon>
        <taxon>Neopterygii</taxon>
        <taxon>Teleostei</taxon>
        <taxon>Ostariophysi</taxon>
        <taxon>Cypriniformes</taxon>
        <taxon>Nemacheilidae</taxon>
        <taxon>Triplophysa</taxon>
    </lineage>
</organism>
<comment type="caution">
    <text evidence="1">The sequence shown here is derived from an EMBL/GenBank/DDBJ whole genome shotgun (WGS) entry which is preliminary data.</text>
</comment>
<sequence>PSSSSPVENSPSWEAYAVPWHKMPANLIVALSEKKRPKPKERRELVRIVIDDVLSKEHGRPGRAKLRDIAKEIVQQYPCSFQDRELNGTKVIGTGYDALFLQLENRVENVRRPLTISSKKRLAEDENAIRKKSTHSDRYGCVEWQPDIECTPELESKHNELKNAFRTNHLHESSVRKLMAETYSIQRATINKGSTVNTVMEEWPFLFEAVYLFDHTCTLLGFPVQQKLAEELSKKGKTIIDFLDSKGMKMQLVENPVQLISAIAKFFKKTLIASFPNMSIPSTPCILIMEFNCESGLCKHCKWPGDGLLSLLHFSIGFTLKDNLSVP</sequence>
<keyword evidence="2" id="KW-1185">Reference proteome</keyword>
<evidence type="ECO:0008006" key="3">
    <source>
        <dbReference type="Google" id="ProtNLM"/>
    </source>
</evidence>